<keyword evidence="4" id="KW-0862">Zinc</keyword>
<dbReference type="InterPro" id="IPR000306">
    <property type="entry name" value="Znf_FYVE"/>
</dbReference>
<keyword evidence="2" id="KW-0677">Repeat</keyword>
<keyword evidence="1" id="KW-0479">Metal-binding</keyword>
<protein>
    <submittedName>
        <fullName evidence="11">Myosin-like protein</fullName>
    </submittedName>
</protein>
<reference evidence="12" key="1">
    <citation type="submission" date="2014-09" db="EMBL/GenBank/DDBJ databases">
        <authorList>
            <person name="Sharma Rahul"/>
            <person name="Thines Marco"/>
        </authorList>
    </citation>
    <scope>NUCLEOTIDE SEQUENCE [LARGE SCALE GENOMIC DNA]</scope>
</reference>
<dbReference type="Gene3D" id="3.30.40.10">
    <property type="entry name" value="Zinc/RING finger domain, C3HC4 (zinc finger)"/>
    <property type="match status" value="1"/>
</dbReference>
<feature type="compositionally biased region" description="Low complexity" evidence="8">
    <location>
        <begin position="392"/>
        <end position="405"/>
    </location>
</feature>
<feature type="repeat" description="ANK" evidence="6">
    <location>
        <begin position="570"/>
        <end position="602"/>
    </location>
</feature>
<evidence type="ECO:0000256" key="4">
    <source>
        <dbReference type="ARBA" id="ARBA00022833"/>
    </source>
</evidence>
<keyword evidence="3 7" id="KW-0863">Zinc-finger</keyword>
<evidence type="ECO:0000256" key="5">
    <source>
        <dbReference type="ARBA" id="ARBA00023043"/>
    </source>
</evidence>
<proteinExistence type="predicted"/>
<dbReference type="GO" id="GO:0008270">
    <property type="term" value="F:zinc ion binding"/>
    <property type="evidence" value="ECO:0007669"/>
    <property type="project" value="UniProtKB-KW"/>
</dbReference>
<feature type="repeat" description="ANK" evidence="6">
    <location>
        <begin position="466"/>
        <end position="488"/>
    </location>
</feature>
<dbReference type="InterPro" id="IPR017455">
    <property type="entry name" value="Znf_FYVE-rel"/>
</dbReference>
<dbReference type="InterPro" id="IPR011011">
    <property type="entry name" value="Znf_FYVE_PHD"/>
</dbReference>
<name>A0A0P1AZI1_PLAHL</name>
<dbReference type="InterPro" id="IPR001478">
    <property type="entry name" value="PDZ"/>
</dbReference>
<feature type="repeat" description="ANK" evidence="6">
    <location>
        <begin position="503"/>
        <end position="534"/>
    </location>
</feature>
<evidence type="ECO:0000259" key="9">
    <source>
        <dbReference type="PROSITE" id="PS50106"/>
    </source>
</evidence>
<dbReference type="PROSITE" id="PS50088">
    <property type="entry name" value="ANK_REPEAT"/>
    <property type="match status" value="3"/>
</dbReference>
<feature type="region of interest" description="Disordered" evidence="8">
    <location>
        <begin position="142"/>
        <end position="180"/>
    </location>
</feature>
<dbReference type="SUPFAM" id="SSF57903">
    <property type="entry name" value="FYVE/PHD zinc finger"/>
    <property type="match status" value="1"/>
</dbReference>
<feature type="domain" description="PDZ" evidence="9">
    <location>
        <begin position="39"/>
        <end position="123"/>
    </location>
</feature>
<dbReference type="STRING" id="4781.A0A0P1AZI1"/>
<keyword evidence="12" id="KW-1185">Reference proteome</keyword>
<dbReference type="Pfam" id="PF01363">
    <property type="entry name" value="FYVE"/>
    <property type="match status" value="1"/>
</dbReference>
<evidence type="ECO:0000256" key="1">
    <source>
        <dbReference type="ARBA" id="ARBA00022723"/>
    </source>
</evidence>
<evidence type="ECO:0000256" key="6">
    <source>
        <dbReference type="PROSITE-ProRule" id="PRU00023"/>
    </source>
</evidence>
<dbReference type="InterPro" id="IPR013083">
    <property type="entry name" value="Znf_RING/FYVE/PHD"/>
</dbReference>
<dbReference type="InterPro" id="IPR036034">
    <property type="entry name" value="PDZ_sf"/>
</dbReference>
<dbReference type="SMART" id="SM00064">
    <property type="entry name" value="FYVE"/>
    <property type="match status" value="1"/>
</dbReference>
<evidence type="ECO:0000256" key="7">
    <source>
        <dbReference type="PROSITE-ProRule" id="PRU00091"/>
    </source>
</evidence>
<sequence length="745" mass="81648">MSDKPAGDAPDWMQEQAAEFQDLVGSFVESVVDSDTDEIIEYQLIWEGGDLGVALTTIEGGNGGVAVSRVTGKGFPFGIKNVGPGDLLLSINMKDTTKLTLDDVVAYLQVCDLPATLRFRKLSSVLDQTVVPIPRKSTYVITSGGAAGPTSPMGSKPVPSYPRGSTKAVPALTHPDRSSMPMQRIPSDFPKAPAPPQRQSAKIPVTQGVMEMPSQPAPTSVSKPLMFTDEPISNDDIALKKKLPSTPAHKKEEEKHHELEDLVLTSEVNDLGFEDSEDGSVRSSRDSWRDQSFDVDADHGDWKFGEEEKNEDGIVEQKRKEELTTQGFQRNKSGSTVAMLGHFSVETKKDALPILPNAEEATGIAAVDNVNDFSSENHHPSPTRASGQVRPSDMSSSMASSLNSSINNTDGPRPSVRVTMGSTAPIMKSHPVGTLHEMCAKGDLRGVVQHLRVDGPDALLSREPNHGQTGLHLAVKSGKVPLVKVVLEQYEPVDEIINVEDDKGNTALHFAATKTPAMVHLLLENGASANVKNSRKFTPLIISVITSKDDSVIIPRMLLKFGANPNDMHDSQTVIHTAISAGRLNIAGALVRAGAKMDVEDAEGKSVFEKLPRKDLRYLISHIYFPPTYITKKERSECMLCHQKFKFGYREHNCTHCGRLCCAECSALHVEMFRFPMGFPGRTRRGAANREQKRVCKTCYNVFKERIDEPEKSDVSKFINRVINIEWDEVNPEKLQAVQEAGRRG</sequence>
<dbReference type="InterPro" id="IPR002110">
    <property type="entry name" value="Ankyrin_rpt"/>
</dbReference>
<feature type="compositionally biased region" description="Basic and acidic residues" evidence="8">
    <location>
        <begin position="279"/>
        <end position="293"/>
    </location>
</feature>
<dbReference type="Pfam" id="PF12796">
    <property type="entry name" value="Ank_2"/>
    <property type="match status" value="1"/>
</dbReference>
<dbReference type="RefSeq" id="XP_024583430.1">
    <property type="nucleotide sequence ID" value="XM_024717986.1"/>
</dbReference>
<evidence type="ECO:0000313" key="11">
    <source>
        <dbReference type="EMBL" id="CEG47061.1"/>
    </source>
</evidence>
<feature type="region of interest" description="Disordered" evidence="8">
    <location>
        <begin position="270"/>
        <end position="293"/>
    </location>
</feature>
<dbReference type="OMA" id="PNEIHET"/>
<accession>A0A0P1AZI1</accession>
<keyword evidence="5 6" id="KW-0040">ANK repeat</keyword>
<dbReference type="PROSITE" id="PS50178">
    <property type="entry name" value="ZF_FYVE"/>
    <property type="match status" value="1"/>
</dbReference>
<dbReference type="SUPFAM" id="SSF50156">
    <property type="entry name" value="PDZ domain-like"/>
    <property type="match status" value="1"/>
</dbReference>
<dbReference type="PANTHER" id="PTHR24198">
    <property type="entry name" value="ANKYRIN REPEAT AND PROTEIN KINASE DOMAIN-CONTAINING PROTEIN"/>
    <property type="match status" value="1"/>
</dbReference>
<evidence type="ECO:0000259" key="10">
    <source>
        <dbReference type="PROSITE" id="PS50178"/>
    </source>
</evidence>
<dbReference type="PRINTS" id="PR01415">
    <property type="entry name" value="ANKYRIN"/>
</dbReference>
<feature type="domain" description="FYVE-type" evidence="10">
    <location>
        <begin position="632"/>
        <end position="704"/>
    </location>
</feature>
<organism evidence="11 12">
    <name type="scientific">Plasmopara halstedii</name>
    <name type="common">Downy mildew of sunflower</name>
    <dbReference type="NCBI Taxonomy" id="4781"/>
    <lineage>
        <taxon>Eukaryota</taxon>
        <taxon>Sar</taxon>
        <taxon>Stramenopiles</taxon>
        <taxon>Oomycota</taxon>
        <taxon>Peronosporomycetes</taxon>
        <taxon>Peronosporales</taxon>
        <taxon>Peronosporaceae</taxon>
        <taxon>Plasmopara</taxon>
    </lineage>
</organism>
<dbReference type="GeneID" id="36398777"/>
<dbReference type="EMBL" id="CCYD01002371">
    <property type="protein sequence ID" value="CEG47061.1"/>
    <property type="molecule type" value="Genomic_DNA"/>
</dbReference>
<dbReference type="Proteomes" id="UP000054928">
    <property type="component" value="Unassembled WGS sequence"/>
</dbReference>
<dbReference type="OrthoDB" id="20872at2759"/>
<feature type="region of interest" description="Disordered" evidence="8">
    <location>
        <begin position="371"/>
        <end position="415"/>
    </location>
</feature>
<dbReference type="PANTHER" id="PTHR24198:SF165">
    <property type="entry name" value="ANKYRIN REPEAT-CONTAINING PROTEIN-RELATED"/>
    <property type="match status" value="1"/>
</dbReference>
<dbReference type="InterPro" id="IPR036770">
    <property type="entry name" value="Ankyrin_rpt-contain_sf"/>
</dbReference>
<evidence type="ECO:0000256" key="3">
    <source>
        <dbReference type="ARBA" id="ARBA00022771"/>
    </source>
</evidence>
<dbReference type="AlphaFoldDB" id="A0A0P1AZI1"/>
<dbReference type="SMART" id="SM00248">
    <property type="entry name" value="ANK"/>
    <property type="match status" value="4"/>
</dbReference>
<dbReference type="Gene3D" id="1.25.40.20">
    <property type="entry name" value="Ankyrin repeat-containing domain"/>
    <property type="match status" value="2"/>
</dbReference>
<evidence type="ECO:0000313" key="12">
    <source>
        <dbReference type="Proteomes" id="UP000054928"/>
    </source>
</evidence>
<dbReference type="SUPFAM" id="SSF48403">
    <property type="entry name" value="Ankyrin repeat"/>
    <property type="match status" value="1"/>
</dbReference>
<evidence type="ECO:0000256" key="2">
    <source>
        <dbReference type="ARBA" id="ARBA00022737"/>
    </source>
</evidence>
<dbReference type="PROSITE" id="PS50297">
    <property type="entry name" value="ANK_REP_REGION"/>
    <property type="match status" value="2"/>
</dbReference>
<dbReference type="Gene3D" id="2.30.42.10">
    <property type="match status" value="1"/>
</dbReference>
<dbReference type="PROSITE" id="PS50106">
    <property type="entry name" value="PDZ"/>
    <property type="match status" value="1"/>
</dbReference>
<evidence type="ECO:0000256" key="8">
    <source>
        <dbReference type="SAM" id="MobiDB-lite"/>
    </source>
</evidence>
<dbReference type="CDD" id="cd00065">
    <property type="entry name" value="FYVE_like_SF"/>
    <property type="match status" value="1"/>
</dbReference>